<dbReference type="InterPro" id="IPR015860">
    <property type="entry name" value="ABC_transpr_TagH-like"/>
</dbReference>
<sequence length="248" mass="27589">MEASGHAIEVRDLGVRFRRNRRGRRSLKDLFADSSRRSKPGEFWALRDVSFDVRPGESIGVVGRNGQGKSTLLKLVAGVLIQDEGTVRVNGGVAPLIEITGGFVGDLTVRENVRLTAGLHGMPKAEVARRFDGIIDFAELHESIDTPYKHLSNGMKVRLAFSVVSQLEEPILLVDEVLAVGDKAFREKCYKRIDELLSEGRTLFFVSHSERDLRRFCTRGLYLDGGRLVLDGEIADVLDRYNADYDAG</sequence>
<evidence type="ECO:0000256" key="1">
    <source>
        <dbReference type="ARBA" id="ARBA00005417"/>
    </source>
</evidence>
<dbReference type="RefSeq" id="WP_204979983.1">
    <property type="nucleotide sequence ID" value="NZ_JBHTII010000001.1"/>
</dbReference>
<comment type="caution">
    <text evidence="6">The sequence shown here is derived from an EMBL/GenBank/DDBJ whole genome shotgun (WGS) entry which is preliminary data.</text>
</comment>
<gene>
    <name evidence="6" type="ORF">ACFQ0P_01600</name>
</gene>
<keyword evidence="7" id="KW-1185">Reference proteome</keyword>
<keyword evidence="4 6" id="KW-0067">ATP-binding</keyword>
<evidence type="ECO:0000256" key="3">
    <source>
        <dbReference type="ARBA" id="ARBA00022741"/>
    </source>
</evidence>
<dbReference type="Pfam" id="PF00005">
    <property type="entry name" value="ABC_tran"/>
    <property type="match status" value="1"/>
</dbReference>
<feature type="domain" description="ABC transporter" evidence="5">
    <location>
        <begin position="25"/>
        <end position="248"/>
    </location>
</feature>
<dbReference type="InterPro" id="IPR003439">
    <property type="entry name" value="ABC_transporter-like_ATP-bd"/>
</dbReference>
<dbReference type="SMART" id="SM00382">
    <property type="entry name" value="AAA"/>
    <property type="match status" value="1"/>
</dbReference>
<name>A0ABW3ADQ5_9MICO</name>
<evidence type="ECO:0000259" key="5">
    <source>
        <dbReference type="PROSITE" id="PS50893"/>
    </source>
</evidence>
<evidence type="ECO:0000256" key="2">
    <source>
        <dbReference type="ARBA" id="ARBA00022448"/>
    </source>
</evidence>
<proteinExistence type="inferred from homology"/>
<dbReference type="GO" id="GO:0005524">
    <property type="term" value="F:ATP binding"/>
    <property type="evidence" value="ECO:0007669"/>
    <property type="project" value="UniProtKB-KW"/>
</dbReference>
<dbReference type="Gene3D" id="3.40.50.300">
    <property type="entry name" value="P-loop containing nucleotide triphosphate hydrolases"/>
    <property type="match status" value="1"/>
</dbReference>
<dbReference type="CDD" id="cd03220">
    <property type="entry name" value="ABC_KpsT_Wzt"/>
    <property type="match status" value="1"/>
</dbReference>
<dbReference type="PANTHER" id="PTHR46743">
    <property type="entry name" value="TEICHOIC ACIDS EXPORT ATP-BINDING PROTEIN TAGH"/>
    <property type="match status" value="1"/>
</dbReference>
<dbReference type="InterPro" id="IPR027417">
    <property type="entry name" value="P-loop_NTPase"/>
</dbReference>
<dbReference type="PANTHER" id="PTHR46743:SF2">
    <property type="entry name" value="TEICHOIC ACIDS EXPORT ATP-BINDING PROTEIN TAGH"/>
    <property type="match status" value="1"/>
</dbReference>
<accession>A0ABW3ADQ5</accession>
<dbReference type="InterPro" id="IPR003593">
    <property type="entry name" value="AAA+_ATPase"/>
</dbReference>
<dbReference type="SUPFAM" id="SSF52540">
    <property type="entry name" value="P-loop containing nucleoside triphosphate hydrolases"/>
    <property type="match status" value="1"/>
</dbReference>
<organism evidence="6 7">
    <name type="scientific">Microbacterium insulae</name>
    <dbReference type="NCBI Taxonomy" id="483014"/>
    <lineage>
        <taxon>Bacteria</taxon>
        <taxon>Bacillati</taxon>
        <taxon>Actinomycetota</taxon>
        <taxon>Actinomycetes</taxon>
        <taxon>Micrococcales</taxon>
        <taxon>Microbacteriaceae</taxon>
        <taxon>Microbacterium</taxon>
    </lineage>
</organism>
<evidence type="ECO:0000313" key="6">
    <source>
        <dbReference type="EMBL" id="MFD0789077.1"/>
    </source>
</evidence>
<dbReference type="EMBL" id="JBHTII010000001">
    <property type="protein sequence ID" value="MFD0789077.1"/>
    <property type="molecule type" value="Genomic_DNA"/>
</dbReference>
<keyword evidence="3" id="KW-0547">Nucleotide-binding</keyword>
<comment type="similarity">
    <text evidence="1">Belongs to the ABC transporter superfamily.</text>
</comment>
<evidence type="ECO:0000313" key="7">
    <source>
        <dbReference type="Proteomes" id="UP001597055"/>
    </source>
</evidence>
<dbReference type="InterPro" id="IPR050683">
    <property type="entry name" value="Bact_Polysacc_Export_ATP-bd"/>
</dbReference>
<reference evidence="7" key="1">
    <citation type="journal article" date="2019" name="Int. J. Syst. Evol. Microbiol.">
        <title>The Global Catalogue of Microorganisms (GCM) 10K type strain sequencing project: providing services to taxonomists for standard genome sequencing and annotation.</title>
        <authorList>
            <consortium name="The Broad Institute Genomics Platform"/>
            <consortium name="The Broad Institute Genome Sequencing Center for Infectious Disease"/>
            <person name="Wu L."/>
            <person name="Ma J."/>
        </authorList>
    </citation>
    <scope>NUCLEOTIDE SEQUENCE [LARGE SCALE GENOMIC DNA]</scope>
    <source>
        <strain evidence="7">CCUG 54523</strain>
    </source>
</reference>
<keyword evidence="2" id="KW-0813">Transport</keyword>
<protein>
    <submittedName>
        <fullName evidence="6">ABC transporter ATP-binding protein</fullName>
    </submittedName>
</protein>
<evidence type="ECO:0000256" key="4">
    <source>
        <dbReference type="ARBA" id="ARBA00022840"/>
    </source>
</evidence>
<dbReference type="Proteomes" id="UP001597055">
    <property type="component" value="Unassembled WGS sequence"/>
</dbReference>
<dbReference type="PROSITE" id="PS50893">
    <property type="entry name" value="ABC_TRANSPORTER_2"/>
    <property type="match status" value="1"/>
</dbReference>